<accession>A0ACB7VMC2</accession>
<keyword evidence="2" id="KW-1185">Reference proteome</keyword>
<keyword evidence="1" id="KW-0346">Stress response</keyword>
<proteinExistence type="predicted"/>
<evidence type="ECO:0000313" key="2">
    <source>
        <dbReference type="Proteomes" id="UP000827976"/>
    </source>
</evidence>
<evidence type="ECO:0000313" key="1">
    <source>
        <dbReference type="EMBL" id="KAH7675251.1"/>
    </source>
</evidence>
<dbReference type="Proteomes" id="UP000827976">
    <property type="component" value="Chromosome 8"/>
</dbReference>
<comment type="caution">
    <text evidence="1">The sequence shown here is derived from an EMBL/GenBank/DDBJ whole genome shotgun (WGS) entry which is preliminary data.</text>
</comment>
<reference evidence="2" key="1">
    <citation type="journal article" date="2022" name="Nat. Commun.">
        <title>Chromosome evolution and the genetic basis of agronomically important traits in greater yam.</title>
        <authorList>
            <person name="Bredeson J.V."/>
            <person name="Lyons J.B."/>
            <person name="Oniyinde I.O."/>
            <person name="Okereke N.R."/>
            <person name="Kolade O."/>
            <person name="Nnabue I."/>
            <person name="Nwadili C.O."/>
            <person name="Hribova E."/>
            <person name="Parker M."/>
            <person name="Nwogha J."/>
            <person name="Shu S."/>
            <person name="Carlson J."/>
            <person name="Kariba R."/>
            <person name="Muthemba S."/>
            <person name="Knop K."/>
            <person name="Barton G.J."/>
            <person name="Sherwood A.V."/>
            <person name="Lopez-Montes A."/>
            <person name="Asiedu R."/>
            <person name="Jamnadass R."/>
            <person name="Muchugi A."/>
            <person name="Goodstein D."/>
            <person name="Egesi C.N."/>
            <person name="Featherston J."/>
            <person name="Asfaw A."/>
            <person name="Simpson G.G."/>
            <person name="Dolezel J."/>
            <person name="Hendre P.S."/>
            <person name="Van Deynze A."/>
            <person name="Kumar P.L."/>
            <person name="Obidiegwu J.E."/>
            <person name="Bhattacharjee R."/>
            <person name="Rokhsar D.S."/>
        </authorList>
    </citation>
    <scope>NUCLEOTIDE SEQUENCE [LARGE SCALE GENOMIC DNA]</scope>
    <source>
        <strain evidence="2">cv. TDa95/00328</strain>
    </source>
</reference>
<name>A0ACB7VMC2_DIOAL</name>
<protein>
    <submittedName>
        <fullName evidence="1">Small heat shock protein HSP20 protein</fullName>
    </submittedName>
</protein>
<gene>
    <name evidence="1" type="ORF">IHE45_08G124400</name>
</gene>
<sequence>MAYSTMPRTTTIYKDFEPAYEWSQEQNFDTLLVYLPDFKKEDIKVQIDNYGNLRVDGERRLERNQRLRFSKDFEMPDNCNADDIRANFRDGLLYIWLPKLITKAELEEEKPKITQKPEEQKPNNQKKETDEKQSTRVQEELEKREQPKKDHERDDDDKKNEEFSWPDGISEMKEKEKEVGNGMKKENGSLALDKSQQRKLLINVAVAFMVLVGLGMYVTFKMSKS</sequence>
<dbReference type="EMBL" id="CM037018">
    <property type="protein sequence ID" value="KAH7675251.1"/>
    <property type="molecule type" value="Genomic_DNA"/>
</dbReference>
<organism evidence="1 2">
    <name type="scientific">Dioscorea alata</name>
    <name type="common">Purple yam</name>
    <dbReference type="NCBI Taxonomy" id="55571"/>
    <lineage>
        <taxon>Eukaryota</taxon>
        <taxon>Viridiplantae</taxon>
        <taxon>Streptophyta</taxon>
        <taxon>Embryophyta</taxon>
        <taxon>Tracheophyta</taxon>
        <taxon>Spermatophyta</taxon>
        <taxon>Magnoliopsida</taxon>
        <taxon>Liliopsida</taxon>
        <taxon>Dioscoreales</taxon>
        <taxon>Dioscoreaceae</taxon>
        <taxon>Dioscorea</taxon>
    </lineage>
</organism>